<comment type="subcellular location">
    <subcellularLocation>
        <location evidence="1">Cell envelope</location>
    </subcellularLocation>
</comment>
<keyword evidence="8" id="KW-1185">Reference proteome</keyword>
<dbReference type="RefSeq" id="WP_373861255.1">
    <property type="nucleotide sequence ID" value="NZ_VMSD01000006.1"/>
</dbReference>
<feature type="compositionally biased region" description="Basic residues" evidence="6">
    <location>
        <begin position="7"/>
        <end position="20"/>
    </location>
</feature>
<dbReference type="InterPro" id="IPR050492">
    <property type="entry name" value="Bact_metal-bind_prot9"/>
</dbReference>
<reference evidence="7 8" key="1">
    <citation type="submission" date="2019-07" db="EMBL/GenBank/DDBJ databases">
        <title>Genomic Encyclopedia of Type Strains, Phase IV (KMG-IV): sequencing the most valuable type-strain genomes for metagenomic binning, comparative biology and taxonomic classification.</title>
        <authorList>
            <person name="Goeker M."/>
        </authorList>
    </citation>
    <scope>NUCLEOTIDE SEQUENCE [LARGE SCALE GENOMIC DNA]</scope>
    <source>
        <strain evidence="7 8">DSM 44831</strain>
    </source>
</reference>
<name>A0ABQ6YIT5_9NOCA</name>
<evidence type="ECO:0000256" key="1">
    <source>
        <dbReference type="ARBA" id="ARBA00004196"/>
    </source>
</evidence>
<dbReference type="SUPFAM" id="SSF53807">
    <property type="entry name" value="Helical backbone' metal receptor"/>
    <property type="match status" value="1"/>
</dbReference>
<dbReference type="InterPro" id="IPR047701">
    <property type="entry name" value="AztC-like"/>
</dbReference>
<evidence type="ECO:0000256" key="4">
    <source>
        <dbReference type="ARBA" id="ARBA00022729"/>
    </source>
</evidence>
<comment type="similarity">
    <text evidence="5">Belongs to the bacterial solute-binding protein 9 family.</text>
</comment>
<gene>
    <name evidence="7" type="ORF">FNL39_10689</name>
</gene>
<keyword evidence="3" id="KW-0479">Metal-binding</keyword>
<dbReference type="NCBIfam" id="NF040870">
    <property type="entry name" value="AztC"/>
    <property type="match status" value="1"/>
</dbReference>
<keyword evidence="2 5" id="KW-0813">Transport</keyword>
<accession>A0ABQ6YIT5</accession>
<dbReference type="InterPro" id="IPR006128">
    <property type="entry name" value="Lipoprotein_PsaA-like"/>
</dbReference>
<sequence>MIEKARARAHTVGRVRRGASRRSQVRAGAGFRGAPRVAGLALVVVALLASVTACGTEGDRSGIMVTTNILGDLTKAVVGDTAEVTVLMQAGTDPHSFGISARQAADIEQSALIVHNGLGLEEGVVRHVRAAASAGVPTLAVAERVDPITYTSDESAGEPDPHFWTDPARVRKAVEAISAEVVAEVDGIDAETVRANTARYVSELEQLDRWMTDRFAAIPPERRQLVTDHHVFGYLAQRFGFTVIGAVIPSGTTLASPSASDLDDLATAIRTAGVHTIFADSSAPDRLSRVLAEHAGLQVRVAALHTESLTEPGGGAATYLEMARANTEAIARGLSGPTT</sequence>
<comment type="caution">
    <text evidence="7">The sequence shown here is derived from an EMBL/GenBank/DDBJ whole genome shotgun (WGS) entry which is preliminary data.</text>
</comment>
<evidence type="ECO:0000313" key="8">
    <source>
        <dbReference type="Proteomes" id="UP000798951"/>
    </source>
</evidence>
<dbReference type="PANTHER" id="PTHR42953:SF1">
    <property type="entry name" value="METAL-BINDING PROTEIN HI_0362-RELATED"/>
    <property type="match status" value="1"/>
</dbReference>
<dbReference type="InterPro" id="IPR006129">
    <property type="entry name" value="AdhesinB"/>
</dbReference>
<dbReference type="Proteomes" id="UP000798951">
    <property type="component" value="Unassembled WGS sequence"/>
</dbReference>
<dbReference type="EMBL" id="VMSD01000006">
    <property type="protein sequence ID" value="KAF0845702.1"/>
    <property type="molecule type" value="Genomic_DNA"/>
</dbReference>
<protein>
    <submittedName>
        <fullName evidence="7">Zinc/manganese transport system substrate-binding protein</fullName>
    </submittedName>
</protein>
<feature type="region of interest" description="Disordered" evidence="6">
    <location>
        <begin position="1"/>
        <end position="20"/>
    </location>
</feature>
<dbReference type="InterPro" id="IPR006127">
    <property type="entry name" value="ZnuA-like"/>
</dbReference>
<organism evidence="7 8">
    <name type="scientific">Nocardia caishijiensis</name>
    <dbReference type="NCBI Taxonomy" id="184756"/>
    <lineage>
        <taxon>Bacteria</taxon>
        <taxon>Bacillati</taxon>
        <taxon>Actinomycetota</taxon>
        <taxon>Actinomycetes</taxon>
        <taxon>Mycobacteriales</taxon>
        <taxon>Nocardiaceae</taxon>
        <taxon>Nocardia</taxon>
    </lineage>
</organism>
<proteinExistence type="inferred from homology"/>
<evidence type="ECO:0000256" key="3">
    <source>
        <dbReference type="ARBA" id="ARBA00022723"/>
    </source>
</evidence>
<dbReference type="PRINTS" id="PR00690">
    <property type="entry name" value="ADHESNFAMILY"/>
</dbReference>
<dbReference type="PANTHER" id="PTHR42953">
    <property type="entry name" value="HIGH-AFFINITY ZINC UPTAKE SYSTEM PROTEIN ZNUA-RELATED"/>
    <property type="match status" value="1"/>
</dbReference>
<dbReference type="PRINTS" id="PR00691">
    <property type="entry name" value="ADHESINB"/>
</dbReference>
<keyword evidence="4" id="KW-0732">Signal</keyword>
<evidence type="ECO:0000256" key="6">
    <source>
        <dbReference type="SAM" id="MobiDB-lite"/>
    </source>
</evidence>
<dbReference type="Gene3D" id="3.40.50.1980">
    <property type="entry name" value="Nitrogenase molybdenum iron protein domain"/>
    <property type="match status" value="2"/>
</dbReference>
<evidence type="ECO:0000256" key="2">
    <source>
        <dbReference type="ARBA" id="ARBA00022448"/>
    </source>
</evidence>
<evidence type="ECO:0000256" key="5">
    <source>
        <dbReference type="RuleBase" id="RU003512"/>
    </source>
</evidence>
<dbReference type="Pfam" id="PF01297">
    <property type="entry name" value="ZnuA"/>
    <property type="match status" value="1"/>
</dbReference>
<evidence type="ECO:0000313" key="7">
    <source>
        <dbReference type="EMBL" id="KAF0845702.1"/>
    </source>
</evidence>